<dbReference type="AlphaFoldDB" id="A0A5C4YBI4"/>
<evidence type="ECO:0000313" key="2">
    <source>
        <dbReference type="EMBL" id="TNM72917.1"/>
    </source>
</evidence>
<organism evidence="2 3">
    <name type="scientific">Deinococcus radiopugnans ATCC 19172</name>
    <dbReference type="NCBI Taxonomy" id="585398"/>
    <lineage>
        <taxon>Bacteria</taxon>
        <taxon>Thermotogati</taxon>
        <taxon>Deinococcota</taxon>
        <taxon>Deinococci</taxon>
        <taxon>Deinococcales</taxon>
        <taxon>Deinococcaceae</taxon>
        <taxon>Deinococcus</taxon>
    </lineage>
</organism>
<dbReference type="EMBL" id="VDMO01000001">
    <property type="protein sequence ID" value="TNM72917.1"/>
    <property type="molecule type" value="Genomic_DNA"/>
</dbReference>
<dbReference type="Proteomes" id="UP000313988">
    <property type="component" value="Unassembled WGS sequence"/>
</dbReference>
<sequence>MRLRSRSTSRGMSMKNNLIGDQTAERPEPRSRRSDFRPAVLAGTLALACGLGVLSVVHAAPVKAGTVQGQAVDHKGKPLAGLHVWIKPGLTTGVVDVLTGPDGRYRVDGLPYLPYTAHAWYPVTYKGQTYCYRLAHPSAAEYQPFNAQSGTTRNFRWQLSGKIPGVEDYKGTGFYGGTLALPPAAYREDMGSLEAEDRLEVTLTPVGPLIDGSPGKKLVLKTNEISQIYDVPVGTYAASAVAVTPAGARRPVLLAGEYSGQPAPSVTFTFEGLKAGESCVGKLSTWTATRNLYYFVPAKP</sequence>
<evidence type="ECO:0000256" key="1">
    <source>
        <dbReference type="SAM" id="MobiDB-lite"/>
    </source>
</evidence>
<proteinExistence type="predicted"/>
<comment type="caution">
    <text evidence="2">The sequence shown here is derived from an EMBL/GenBank/DDBJ whole genome shotgun (WGS) entry which is preliminary data.</text>
</comment>
<dbReference type="GO" id="GO:0004180">
    <property type="term" value="F:carboxypeptidase activity"/>
    <property type="evidence" value="ECO:0007669"/>
    <property type="project" value="UniProtKB-KW"/>
</dbReference>
<dbReference type="InterPro" id="IPR008969">
    <property type="entry name" value="CarboxyPept-like_regulatory"/>
</dbReference>
<dbReference type="OrthoDB" id="64804at2"/>
<keyword evidence="2" id="KW-0121">Carboxypeptidase</keyword>
<feature type="compositionally biased region" description="Polar residues" evidence="1">
    <location>
        <begin position="8"/>
        <end position="20"/>
    </location>
</feature>
<evidence type="ECO:0000313" key="3">
    <source>
        <dbReference type="Proteomes" id="UP000313988"/>
    </source>
</evidence>
<dbReference type="SUPFAM" id="SSF49464">
    <property type="entry name" value="Carboxypeptidase regulatory domain-like"/>
    <property type="match status" value="1"/>
</dbReference>
<name>A0A5C4YBI4_9DEIO</name>
<protein>
    <submittedName>
        <fullName evidence="2">Carboxypeptidase regulatory-like domain-containing protein</fullName>
    </submittedName>
</protein>
<reference evidence="2 3" key="1">
    <citation type="submission" date="2019-06" db="EMBL/GenBank/DDBJ databases">
        <title>Genome sequence of Deinococcus radiopugnans ATCC 19172.</title>
        <authorList>
            <person name="Maclea K.S."/>
            <person name="Maynard C.R."/>
        </authorList>
    </citation>
    <scope>NUCLEOTIDE SEQUENCE [LARGE SCALE GENOMIC DNA]</scope>
    <source>
        <strain evidence="2 3">ATCC 19172</strain>
    </source>
</reference>
<keyword evidence="2" id="KW-0645">Protease</keyword>
<gene>
    <name evidence="2" type="ORF">FHR04_00350</name>
</gene>
<feature type="region of interest" description="Disordered" evidence="1">
    <location>
        <begin position="1"/>
        <end position="35"/>
    </location>
</feature>
<feature type="compositionally biased region" description="Basic and acidic residues" evidence="1">
    <location>
        <begin position="23"/>
        <end position="35"/>
    </location>
</feature>
<keyword evidence="2" id="KW-0378">Hydrolase</keyword>
<accession>A0A5C4YBI4</accession>